<proteinExistence type="predicted"/>
<keyword evidence="2" id="KW-1185">Reference proteome</keyword>
<name>A0ACB8C712_DERSI</name>
<protein>
    <submittedName>
        <fullName evidence="1">Uncharacterized protein</fullName>
    </submittedName>
</protein>
<evidence type="ECO:0000313" key="1">
    <source>
        <dbReference type="EMBL" id="KAH7936707.1"/>
    </source>
</evidence>
<comment type="caution">
    <text evidence="1">The sequence shown here is derived from an EMBL/GenBank/DDBJ whole genome shotgun (WGS) entry which is preliminary data.</text>
</comment>
<dbReference type="Proteomes" id="UP000821865">
    <property type="component" value="Chromosome 8"/>
</dbReference>
<gene>
    <name evidence="1" type="ORF">HPB49_003138</name>
</gene>
<reference evidence="1" key="1">
    <citation type="submission" date="2020-05" db="EMBL/GenBank/DDBJ databases">
        <title>Large-scale comparative analyses of tick genomes elucidate their genetic diversity and vector capacities.</title>
        <authorList>
            <person name="Jia N."/>
            <person name="Wang J."/>
            <person name="Shi W."/>
            <person name="Du L."/>
            <person name="Sun Y."/>
            <person name="Zhan W."/>
            <person name="Jiang J."/>
            <person name="Wang Q."/>
            <person name="Zhang B."/>
            <person name="Ji P."/>
            <person name="Sakyi L.B."/>
            <person name="Cui X."/>
            <person name="Yuan T."/>
            <person name="Jiang B."/>
            <person name="Yang W."/>
            <person name="Lam T.T.-Y."/>
            <person name="Chang Q."/>
            <person name="Ding S."/>
            <person name="Wang X."/>
            <person name="Zhu J."/>
            <person name="Ruan X."/>
            <person name="Zhao L."/>
            <person name="Wei J."/>
            <person name="Que T."/>
            <person name="Du C."/>
            <person name="Cheng J."/>
            <person name="Dai P."/>
            <person name="Han X."/>
            <person name="Huang E."/>
            <person name="Gao Y."/>
            <person name="Liu J."/>
            <person name="Shao H."/>
            <person name="Ye R."/>
            <person name="Li L."/>
            <person name="Wei W."/>
            <person name="Wang X."/>
            <person name="Wang C."/>
            <person name="Yang T."/>
            <person name="Huo Q."/>
            <person name="Li W."/>
            <person name="Guo W."/>
            <person name="Chen H."/>
            <person name="Zhou L."/>
            <person name="Ni X."/>
            <person name="Tian J."/>
            <person name="Zhou Y."/>
            <person name="Sheng Y."/>
            <person name="Liu T."/>
            <person name="Pan Y."/>
            <person name="Xia L."/>
            <person name="Li J."/>
            <person name="Zhao F."/>
            <person name="Cao W."/>
        </authorList>
    </citation>
    <scope>NUCLEOTIDE SEQUENCE</scope>
    <source>
        <strain evidence="1">Dsil-2018</strain>
    </source>
</reference>
<dbReference type="EMBL" id="CM023477">
    <property type="protein sequence ID" value="KAH7936707.1"/>
    <property type="molecule type" value="Genomic_DNA"/>
</dbReference>
<organism evidence="1 2">
    <name type="scientific">Dermacentor silvarum</name>
    <name type="common">Tick</name>
    <dbReference type="NCBI Taxonomy" id="543639"/>
    <lineage>
        <taxon>Eukaryota</taxon>
        <taxon>Metazoa</taxon>
        <taxon>Ecdysozoa</taxon>
        <taxon>Arthropoda</taxon>
        <taxon>Chelicerata</taxon>
        <taxon>Arachnida</taxon>
        <taxon>Acari</taxon>
        <taxon>Parasitiformes</taxon>
        <taxon>Ixodida</taxon>
        <taxon>Ixodoidea</taxon>
        <taxon>Ixodidae</taxon>
        <taxon>Rhipicephalinae</taxon>
        <taxon>Dermacentor</taxon>
    </lineage>
</organism>
<accession>A0ACB8C712</accession>
<evidence type="ECO:0000313" key="2">
    <source>
        <dbReference type="Proteomes" id="UP000821865"/>
    </source>
</evidence>
<sequence>MPNIGDKIVCKLAPSDLDVVHRVVTVKAGAKNVLARFGSRSKKAEFVSKARKVKLCLEDIGLSGAANSPVYINDQLTPENKALSLKKGEQLEILMDRQMSNQSQTDYGEQGVPHHLRS</sequence>